<feature type="region of interest" description="Disordered" evidence="5">
    <location>
        <begin position="279"/>
        <end position="299"/>
    </location>
</feature>
<evidence type="ECO:0000313" key="8">
    <source>
        <dbReference type="EMBL" id="QNN57075.1"/>
    </source>
</evidence>
<dbReference type="NCBIfam" id="TIGR00121">
    <property type="entry name" value="birA_ligase"/>
    <property type="match status" value="1"/>
</dbReference>
<dbReference type="Pfam" id="PF03099">
    <property type="entry name" value="BPL_LplA_LipB"/>
    <property type="match status" value="1"/>
</dbReference>
<feature type="region of interest" description="Disordered" evidence="5">
    <location>
        <begin position="63"/>
        <end position="82"/>
    </location>
</feature>
<gene>
    <name evidence="8" type="ORF">H9K76_21765</name>
</gene>
<dbReference type="SUPFAM" id="SSF55681">
    <property type="entry name" value="Class II aaRS and biotin synthetases"/>
    <property type="match status" value="1"/>
</dbReference>
<dbReference type="AlphaFoldDB" id="A0A7G9RNA0"/>
<dbReference type="InterPro" id="IPR045864">
    <property type="entry name" value="aa-tRNA-synth_II/BPL/LPL"/>
</dbReference>
<dbReference type="RefSeq" id="WP_187597340.1">
    <property type="nucleotide sequence ID" value="NZ_CP060714.1"/>
</dbReference>
<dbReference type="Gene3D" id="2.30.30.100">
    <property type="match status" value="1"/>
</dbReference>
<dbReference type="PANTHER" id="PTHR12835:SF5">
    <property type="entry name" value="BIOTIN--PROTEIN LIGASE"/>
    <property type="match status" value="1"/>
</dbReference>
<evidence type="ECO:0000256" key="4">
    <source>
        <dbReference type="ARBA" id="ARBA00047846"/>
    </source>
</evidence>
<name>A0A7G9RNA0_9BURK</name>
<keyword evidence="9" id="KW-1185">Reference proteome</keyword>
<evidence type="ECO:0000256" key="5">
    <source>
        <dbReference type="SAM" id="MobiDB-lite"/>
    </source>
</evidence>
<dbReference type="EC" id="6.3.4.15" evidence="3"/>
<feature type="domain" description="Biotin protein ligase C-terminal" evidence="6">
    <location>
        <begin position="256"/>
        <end position="287"/>
    </location>
</feature>
<dbReference type="InterPro" id="IPR004408">
    <property type="entry name" value="Biotin_CoA_COase_ligase"/>
</dbReference>
<dbReference type="KEGG" id="drg:H9K76_21765"/>
<keyword evidence="1 8" id="KW-0436">Ligase</keyword>
<dbReference type="CDD" id="cd16442">
    <property type="entry name" value="BPL"/>
    <property type="match status" value="1"/>
</dbReference>
<dbReference type="Gene3D" id="3.30.930.10">
    <property type="entry name" value="Bira Bifunctional Protein, Domain 2"/>
    <property type="match status" value="1"/>
</dbReference>
<dbReference type="InterPro" id="IPR004143">
    <property type="entry name" value="BPL_LPL_catalytic"/>
</dbReference>
<organism evidence="8 9">
    <name type="scientific">Diaphorobacter ruginosibacter</name>
    <dbReference type="NCBI Taxonomy" id="1715720"/>
    <lineage>
        <taxon>Bacteria</taxon>
        <taxon>Pseudomonadati</taxon>
        <taxon>Pseudomonadota</taxon>
        <taxon>Betaproteobacteria</taxon>
        <taxon>Burkholderiales</taxon>
        <taxon>Comamonadaceae</taxon>
        <taxon>Diaphorobacter</taxon>
    </lineage>
</organism>
<dbReference type="InterPro" id="IPR003142">
    <property type="entry name" value="BPL_C"/>
</dbReference>
<reference evidence="8 9" key="1">
    <citation type="submission" date="2020-08" db="EMBL/GenBank/DDBJ databases">
        <title>Genome sequence of Diaphorobacter ruginosibacter DSM 27467T.</title>
        <authorList>
            <person name="Hyun D.-W."/>
            <person name="Bae J.-W."/>
        </authorList>
    </citation>
    <scope>NUCLEOTIDE SEQUENCE [LARGE SCALE GENOMIC DNA]</scope>
    <source>
        <strain evidence="8 9">DSM 27467</strain>
    </source>
</reference>
<evidence type="ECO:0000256" key="2">
    <source>
        <dbReference type="ARBA" id="ARBA00023267"/>
    </source>
</evidence>
<comment type="catalytic activity">
    <reaction evidence="4">
        <text>biotin + L-lysyl-[protein] + ATP = N(6)-biotinyl-L-lysyl-[protein] + AMP + diphosphate + H(+)</text>
        <dbReference type="Rhea" id="RHEA:11756"/>
        <dbReference type="Rhea" id="RHEA-COMP:9752"/>
        <dbReference type="Rhea" id="RHEA-COMP:10505"/>
        <dbReference type="ChEBI" id="CHEBI:15378"/>
        <dbReference type="ChEBI" id="CHEBI:29969"/>
        <dbReference type="ChEBI" id="CHEBI:30616"/>
        <dbReference type="ChEBI" id="CHEBI:33019"/>
        <dbReference type="ChEBI" id="CHEBI:57586"/>
        <dbReference type="ChEBI" id="CHEBI:83144"/>
        <dbReference type="ChEBI" id="CHEBI:456215"/>
        <dbReference type="EC" id="6.3.4.15"/>
    </reaction>
</comment>
<sequence length="299" mass="32042">MSTRAPIRWPAEALWQAIVADVPDFTIEVVPTIDSTNTELMRRARAGRCEPILLVTEEQTAGRGRLGRPWQSAEPSAEAALQDERGPASLMMSLGLPLRPKDWSGLSLAVGVSVADSIQPEIPRPGSSVPRVGLKWPNDLWLEGDRKFGGILVETASFVAPQGMMTGDEQGNLRYVVVGIGLNVLPRPGDGMTTQPACLAEIDARWTAPEALQAVVPPLVRTVLSFARTGFAPFRPRFAERDLLRGRAVNLSNGESGVASGVSDDGTLLVQTTTGLQPITSSDISVRPQGQPLPGENRP</sequence>
<dbReference type="GO" id="GO:0004077">
    <property type="term" value="F:biotin--[biotin carboxyl-carrier protein] ligase activity"/>
    <property type="evidence" value="ECO:0007669"/>
    <property type="project" value="UniProtKB-EC"/>
</dbReference>
<protein>
    <recommendedName>
        <fullName evidence="3">biotin--[biotin carboxyl-carrier protein] ligase</fullName>
        <ecNumber evidence="3">6.3.4.15</ecNumber>
    </recommendedName>
</protein>
<dbReference type="EMBL" id="CP060714">
    <property type="protein sequence ID" value="QNN57075.1"/>
    <property type="molecule type" value="Genomic_DNA"/>
</dbReference>
<evidence type="ECO:0000313" key="9">
    <source>
        <dbReference type="Proteomes" id="UP000515811"/>
    </source>
</evidence>
<keyword evidence="2" id="KW-0092">Biotin</keyword>
<evidence type="ECO:0000256" key="1">
    <source>
        <dbReference type="ARBA" id="ARBA00022598"/>
    </source>
</evidence>
<evidence type="ECO:0000259" key="6">
    <source>
        <dbReference type="Pfam" id="PF02237"/>
    </source>
</evidence>
<feature type="domain" description="BPL/LPL catalytic" evidence="7">
    <location>
        <begin position="31"/>
        <end position="157"/>
    </location>
</feature>
<dbReference type="Pfam" id="PF02237">
    <property type="entry name" value="BPL_C"/>
    <property type="match status" value="1"/>
</dbReference>
<accession>A0A7G9RNA0</accession>
<dbReference type="Proteomes" id="UP000515811">
    <property type="component" value="Chromosome"/>
</dbReference>
<dbReference type="PANTHER" id="PTHR12835">
    <property type="entry name" value="BIOTIN PROTEIN LIGASE"/>
    <property type="match status" value="1"/>
</dbReference>
<evidence type="ECO:0000256" key="3">
    <source>
        <dbReference type="ARBA" id="ARBA00024227"/>
    </source>
</evidence>
<proteinExistence type="predicted"/>
<evidence type="ECO:0000259" key="7">
    <source>
        <dbReference type="Pfam" id="PF03099"/>
    </source>
</evidence>
<dbReference type="GO" id="GO:0005737">
    <property type="term" value="C:cytoplasm"/>
    <property type="evidence" value="ECO:0007669"/>
    <property type="project" value="TreeGrafter"/>
</dbReference>